<keyword evidence="1" id="KW-1133">Transmembrane helix</keyword>
<dbReference type="EMBL" id="FZPD01000010">
    <property type="protein sequence ID" value="SNT40607.1"/>
    <property type="molecule type" value="Genomic_DNA"/>
</dbReference>
<feature type="transmembrane region" description="Helical" evidence="1">
    <location>
        <begin position="67"/>
        <end position="85"/>
    </location>
</feature>
<feature type="transmembrane region" description="Helical" evidence="1">
    <location>
        <begin position="97"/>
        <end position="117"/>
    </location>
</feature>
<proteinExistence type="predicted"/>
<organism evidence="2 3">
    <name type="scientific">Ekhidna lutea</name>
    <dbReference type="NCBI Taxonomy" id="447679"/>
    <lineage>
        <taxon>Bacteria</taxon>
        <taxon>Pseudomonadati</taxon>
        <taxon>Bacteroidota</taxon>
        <taxon>Cytophagia</taxon>
        <taxon>Cytophagales</taxon>
        <taxon>Reichenbachiellaceae</taxon>
        <taxon>Ekhidna</taxon>
    </lineage>
</organism>
<feature type="transmembrane region" description="Helical" evidence="1">
    <location>
        <begin position="12"/>
        <end position="30"/>
    </location>
</feature>
<protein>
    <submittedName>
        <fullName evidence="2">Uncharacterized protein</fullName>
    </submittedName>
</protein>
<dbReference type="AlphaFoldDB" id="A0A239MC77"/>
<evidence type="ECO:0000313" key="3">
    <source>
        <dbReference type="Proteomes" id="UP000198393"/>
    </source>
</evidence>
<keyword evidence="1" id="KW-0812">Transmembrane</keyword>
<evidence type="ECO:0000256" key="1">
    <source>
        <dbReference type="SAM" id="Phobius"/>
    </source>
</evidence>
<dbReference type="Proteomes" id="UP000198393">
    <property type="component" value="Unassembled WGS sequence"/>
</dbReference>
<keyword evidence="3" id="KW-1185">Reference proteome</keyword>
<reference evidence="2 3" key="1">
    <citation type="submission" date="2017-06" db="EMBL/GenBank/DDBJ databases">
        <authorList>
            <person name="Kim H.J."/>
            <person name="Triplett B.A."/>
        </authorList>
    </citation>
    <scope>NUCLEOTIDE SEQUENCE [LARGE SCALE GENOMIC DNA]</scope>
    <source>
        <strain evidence="2 3">DSM 19307</strain>
    </source>
</reference>
<evidence type="ECO:0000313" key="2">
    <source>
        <dbReference type="EMBL" id="SNT40607.1"/>
    </source>
</evidence>
<accession>A0A239MC77</accession>
<sequence>MRILVERTRTELLIIAFVVPTLAAVISRILDFNLVDWNSVALILVTLWWLASANLLNKQKGKFDLTLSKIAGTVMIAILITDLLFIDINGTGTEQTIIVTILNILFPLCGFYLVYILTRIHGATVNNHEPTGFEIFPNFIFFILYPIGIWKFQQGITEVAKT</sequence>
<dbReference type="RefSeq" id="WP_089358473.1">
    <property type="nucleotide sequence ID" value="NZ_FZPD01000010.1"/>
</dbReference>
<keyword evidence="1" id="KW-0472">Membrane</keyword>
<name>A0A239MC77_EKHLU</name>
<feature type="transmembrane region" description="Helical" evidence="1">
    <location>
        <begin position="36"/>
        <end position="55"/>
    </location>
</feature>
<gene>
    <name evidence="2" type="ORF">SAMN05421640_0006</name>
</gene>